<reference evidence="2 3" key="1">
    <citation type="submission" date="2018-01" db="EMBL/GenBank/DDBJ databases">
        <title>Complete and assembled Genome of Pantoea calida DSM22759T.</title>
        <authorList>
            <person name="Stevens M.J.A."/>
            <person name="Zurfluh K."/>
            <person name="Stephan R."/>
        </authorList>
    </citation>
    <scope>NUCLEOTIDE SEQUENCE [LARGE SCALE GENOMIC DNA]</scope>
    <source>
        <strain evidence="2 3">DSM 22759</strain>
    </source>
</reference>
<protein>
    <recommendedName>
        <fullName evidence="4">DUF2569 domain-containing protein</fullName>
    </recommendedName>
</protein>
<dbReference type="Proteomes" id="UP000237673">
    <property type="component" value="Chromosome"/>
</dbReference>
<feature type="transmembrane region" description="Helical" evidence="1">
    <location>
        <begin position="81"/>
        <end position="100"/>
    </location>
</feature>
<keyword evidence="1" id="KW-1133">Transmembrane helix</keyword>
<sequence>MSYQKRPKLGIVAALYVLFIMSWLSLVLIFFPLGFYIDITQTISSGAVSNSSGFAFNMIQSVLVFLIPTFFILWLRNMYQYFPWLLPFVVICTLNLIIFGVGSEITNKGFEVSNSTRHTIFTVLVVAQIIASRLAMSAYFHFRPLKPLR</sequence>
<dbReference type="GeneID" id="84631304"/>
<proteinExistence type="predicted"/>
<feature type="transmembrane region" description="Helical" evidence="1">
    <location>
        <begin position="54"/>
        <end position="74"/>
    </location>
</feature>
<evidence type="ECO:0000313" key="2">
    <source>
        <dbReference type="EMBL" id="AUY23580.1"/>
    </source>
</evidence>
<dbReference type="RefSeq" id="WP_084970861.1">
    <property type="nucleotide sequence ID" value="NZ_CP026378.1"/>
</dbReference>
<organism evidence="2 3">
    <name type="scientific">Mixta calida</name>
    <dbReference type="NCBI Taxonomy" id="665913"/>
    <lineage>
        <taxon>Bacteria</taxon>
        <taxon>Pseudomonadati</taxon>
        <taxon>Pseudomonadota</taxon>
        <taxon>Gammaproteobacteria</taxon>
        <taxon>Enterobacterales</taxon>
        <taxon>Erwiniaceae</taxon>
        <taxon>Mixta</taxon>
    </lineage>
</organism>
<feature type="transmembrane region" description="Helical" evidence="1">
    <location>
        <begin position="12"/>
        <end position="34"/>
    </location>
</feature>
<name>A0ABM6RX51_9GAMM</name>
<dbReference type="EMBL" id="CP026378">
    <property type="protein sequence ID" value="AUY23580.1"/>
    <property type="molecule type" value="Genomic_DNA"/>
</dbReference>
<evidence type="ECO:0008006" key="4">
    <source>
        <dbReference type="Google" id="ProtNLM"/>
    </source>
</evidence>
<accession>A0ABM6RX51</accession>
<keyword evidence="3" id="KW-1185">Reference proteome</keyword>
<keyword evidence="1" id="KW-0812">Transmembrane</keyword>
<evidence type="ECO:0000256" key="1">
    <source>
        <dbReference type="SAM" id="Phobius"/>
    </source>
</evidence>
<feature type="transmembrane region" description="Helical" evidence="1">
    <location>
        <begin position="120"/>
        <end position="142"/>
    </location>
</feature>
<evidence type="ECO:0000313" key="3">
    <source>
        <dbReference type="Proteomes" id="UP000237673"/>
    </source>
</evidence>
<gene>
    <name evidence="2" type="ORF">C2E16_00750</name>
</gene>
<keyword evidence="1" id="KW-0472">Membrane</keyword>